<accession>A0A562M2W5</accession>
<dbReference type="CDD" id="cd01129">
    <property type="entry name" value="PulE-GspE-like"/>
    <property type="match status" value="1"/>
</dbReference>
<dbReference type="FunFam" id="3.40.50.300:FF:000398">
    <property type="entry name" value="Type IV pilus assembly ATPase PilB"/>
    <property type="match status" value="1"/>
</dbReference>
<dbReference type="SUPFAM" id="SSF160246">
    <property type="entry name" value="EspE N-terminal domain-like"/>
    <property type="match status" value="1"/>
</dbReference>
<evidence type="ECO:0000256" key="2">
    <source>
        <dbReference type="ARBA" id="ARBA00022741"/>
    </source>
</evidence>
<dbReference type="PROSITE" id="PS00662">
    <property type="entry name" value="T2SP_E"/>
    <property type="match status" value="1"/>
</dbReference>
<dbReference type="AlphaFoldDB" id="A0A562M2W5"/>
<evidence type="ECO:0000313" key="5">
    <source>
        <dbReference type="EMBL" id="TWI14269.1"/>
    </source>
</evidence>
<sequence>MLATATVLSMVPMNATPAELPAPMLLGEILLERGAVRPADLERAVELQRSVGGRLGSLLIRIGALSEDQLLDALSAQLGLPVAGRDVELPATVAEWVVPGTDAASTDWMVDQGALLWEDGEGQAWCASRDPLDLPLQEALAYLYPHREIRPVLAASQTIERTLDALAQASRESEPGADDVRHLRELAEEAPVVELVNSLMAQAVEQRASDIHLEPDEHQFTVRFRIDGVLYTRLQLPRERFNAVASRLKLISGMDIAERRLPQDGRLSVRASGQAMDIRASALPGVHGESIVLRLLPKERKDLGLDLLGMAPDHLEMLSGWTREAHGIVLVTGPTGSGKSTTLYAALAASNDGLKKIITVEDPVEFQLPGITQIQTHADIGLTFASVLRSILRQDPDVIMVGEIRDRETAEIAIQAALTGHLVLSTVHTNDALGAFTRLIDMGVEPFLVATPLKGVQAQRLVRRLCPHCAKPATHVLPAIADETAQWARRVLGDAPARWHEPVGCAQCQHTGYRGRVGIYELVPVDETMQQAVVSGASQQQLRAMARERGHRFLREDGLLKAWQGVTSVDEVLRVTAV</sequence>
<dbReference type="InterPro" id="IPR027417">
    <property type="entry name" value="P-loop_NTPase"/>
</dbReference>
<evidence type="ECO:0000256" key="3">
    <source>
        <dbReference type="ARBA" id="ARBA00022840"/>
    </source>
</evidence>
<dbReference type="PANTHER" id="PTHR30258">
    <property type="entry name" value="TYPE II SECRETION SYSTEM PROTEIN GSPE-RELATED"/>
    <property type="match status" value="1"/>
</dbReference>
<dbReference type="InterPro" id="IPR007831">
    <property type="entry name" value="T2SS_GspE_N"/>
</dbReference>
<protein>
    <submittedName>
        <fullName evidence="5">General secretion pathway protein E</fullName>
    </submittedName>
</protein>
<organism evidence="5 6">
    <name type="scientific">Aerolutibacter ruishenii</name>
    <dbReference type="NCBI Taxonomy" id="686800"/>
    <lineage>
        <taxon>Bacteria</taxon>
        <taxon>Pseudomonadati</taxon>
        <taxon>Pseudomonadota</taxon>
        <taxon>Gammaproteobacteria</taxon>
        <taxon>Lysobacterales</taxon>
        <taxon>Lysobacteraceae</taxon>
        <taxon>Aerolutibacter</taxon>
    </lineage>
</organism>
<dbReference type="InterPro" id="IPR003593">
    <property type="entry name" value="AAA+_ATPase"/>
</dbReference>
<name>A0A562M2W5_9GAMM</name>
<dbReference type="Gene3D" id="3.40.50.300">
    <property type="entry name" value="P-loop containing nucleotide triphosphate hydrolases"/>
    <property type="match status" value="1"/>
</dbReference>
<proteinExistence type="inferred from homology"/>
<gene>
    <name evidence="5" type="ORF">IP93_00264</name>
</gene>
<feature type="domain" description="Bacterial type II secretion system protein E" evidence="4">
    <location>
        <begin position="392"/>
        <end position="406"/>
    </location>
</feature>
<dbReference type="GO" id="GO:0016887">
    <property type="term" value="F:ATP hydrolysis activity"/>
    <property type="evidence" value="ECO:0007669"/>
    <property type="project" value="TreeGrafter"/>
</dbReference>
<dbReference type="SUPFAM" id="SSF52540">
    <property type="entry name" value="P-loop containing nucleoside triphosphate hydrolases"/>
    <property type="match status" value="1"/>
</dbReference>
<dbReference type="InterPro" id="IPR037257">
    <property type="entry name" value="T2SS_E_N_sf"/>
</dbReference>
<evidence type="ECO:0000256" key="1">
    <source>
        <dbReference type="ARBA" id="ARBA00006611"/>
    </source>
</evidence>
<dbReference type="GO" id="GO:0005524">
    <property type="term" value="F:ATP binding"/>
    <property type="evidence" value="ECO:0007669"/>
    <property type="project" value="UniProtKB-KW"/>
</dbReference>
<dbReference type="InterPro" id="IPR001482">
    <property type="entry name" value="T2SS/T4SS_dom"/>
</dbReference>
<keyword evidence="3" id="KW-0067">ATP-binding</keyword>
<dbReference type="GO" id="GO:0005886">
    <property type="term" value="C:plasma membrane"/>
    <property type="evidence" value="ECO:0007669"/>
    <property type="project" value="TreeGrafter"/>
</dbReference>
<reference evidence="5 6" key="1">
    <citation type="journal article" date="2015" name="Stand. Genomic Sci.">
        <title>Genomic Encyclopedia of Bacterial and Archaeal Type Strains, Phase III: the genomes of soil and plant-associated and newly described type strains.</title>
        <authorList>
            <person name="Whitman W.B."/>
            <person name="Woyke T."/>
            <person name="Klenk H.P."/>
            <person name="Zhou Y."/>
            <person name="Lilburn T.G."/>
            <person name="Beck B.J."/>
            <person name="De Vos P."/>
            <person name="Vandamme P."/>
            <person name="Eisen J.A."/>
            <person name="Garrity G."/>
            <person name="Hugenholtz P."/>
            <person name="Kyrpides N.C."/>
        </authorList>
    </citation>
    <scope>NUCLEOTIDE SEQUENCE [LARGE SCALE GENOMIC DNA]</scope>
    <source>
        <strain evidence="5 6">CGMCC 1.10136</strain>
    </source>
</reference>
<dbReference type="Proteomes" id="UP000316471">
    <property type="component" value="Unassembled WGS sequence"/>
</dbReference>
<dbReference type="Gene3D" id="1.10.40.70">
    <property type="match status" value="1"/>
</dbReference>
<dbReference type="FunFam" id="3.30.450.90:FF:000001">
    <property type="entry name" value="Type II secretion system ATPase GspE"/>
    <property type="match status" value="1"/>
</dbReference>
<comment type="similarity">
    <text evidence="1">Belongs to the GSP E family.</text>
</comment>
<keyword evidence="2" id="KW-0547">Nucleotide-binding</keyword>
<dbReference type="Pfam" id="PF05157">
    <property type="entry name" value="MshEN"/>
    <property type="match status" value="1"/>
</dbReference>
<dbReference type="EMBL" id="VLKP01000001">
    <property type="protein sequence ID" value="TWI14269.1"/>
    <property type="molecule type" value="Genomic_DNA"/>
</dbReference>
<dbReference type="SMART" id="SM00382">
    <property type="entry name" value="AAA"/>
    <property type="match status" value="1"/>
</dbReference>
<dbReference type="PANTHER" id="PTHR30258:SF2">
    <property type="entry name" value="COMG OPERON PROTEIN 1"/>
    <property type="match status" value="1"/>
</dbReference>
<evidence type="ECO:0000259" key="4">
    <source>
        <dbReference type="PROSITE" id="PS00662"/>
    </source>
</evidence>
<keyword evidence="6" id="KW-1185">Reference proteome</keyword>
<comment type="caution">
    <text evidence="5">The sequence shown here is derived from an EMBL/GenBank/DDBJ whole genome shotgun (WGS) entry which is preliminary data.</text>
</comment>
<evidence type="ECO:0000313" key="6">
    <source>
        <dbReference type="Proteomes" id="UP000316471"/>
    </source>
</evidence>
<dbReference type="Pfam" id="PF00437">
    <property type="entry name" value="T2SSE"/>
    <property type="match status" value="1"/>
</dbReference>
<dbReference type="Gene3D" id="3.30.450.90">
    <property type="match status" value="1"/>
</dbReference>